<dbReference type="Proteomes" id="UP000653076">
    <property type="component" value="Unassembled WGS sequence"/>
</dbReference>
<evidence type="ECO:0000313" key="3">
    <source>
        <dbReference type="EMBL" id="GIJ29893.1"/>
    </source>
</evidence>
<feature type="region of interest" description="Disordered" evidence="1">
    <location>
        <begin position="1"/>
        <end position="23"/>
    </location>
</feature>
<name>A0ABQ4JGZ3_9ACTN</name>
<keyword evidence="2" id="KW-0812">Transmembrane</keyword>
<keyword evidence="2" id="KW-0472">Membrane</keyword>
<dbReference type="EMBL" id="BOPC01000087">
    <property type="protein sequence ID" value="GIJ29893.1"/>
    <property type="molecule type" value="Genomic_DNA"/>
</dbReference>
<evidence type="ECO:0000256" key="1">
    <source>
        <dbReference type="SAM" id="MobiDB-lite"/>
    </source>
</evidence>
<feature type="transmembrane region" description="Helical" evidence="2">
    <location>
        <begin position="25"/>
        <end position="46"/>
    </location>
</feature>
<evidence type="ECO:0000256" key="2">
    <source>
        <dbReference type="SAM" id="Phobius"/>
    </source>
</evidence>
<evidence type="ECO:0000313" key="4">
    <source>
        <dbReference type="Proteomes" id="UP000653076"/>
    </source>
</evidence>
<gene>
    <name evidence="3" type="ORF">Vqi01_50550</name>
</gene>
<accession>A0ABQ4JGZ3</accession>
<reference evidence="3 4" key="1">
    <citation type="submission" date="2021-01" db="EMBL/GenBank/DDBJ databases">
        <title>Whole genome shotgun sequence of Verrucosispora qiuiae NBRC 106684.</title>
        <authorList>
            <person name="Komaki H."/>
            <person name="Tamura T."/>
        </authorList>
    </citation>
    <scope>NUCLEOTIDE SEQUENCE [LARGE SCALE GENOMIC DNA]</scope>
    <source>
        <strain evidence="3 4">NBRC 106684</strain>
    </source>
</reference>
<protein>
    <submittedName>
        <fullName evidence="3">Uncharacterized protein</fullName>
    </submittedName>
</protein>
<organism evidence="3 4">
    <name type="scientific">Micromonospora qiuiae</name>
    <dbReference type="NCBI Taxonomy" id="502268"/>
    <lineage>
        <taxon>Bacteria</taxon>
        <taxon>Bacillati</taxon>
        <taxon>Actinomycetota</taxon>
        <taxon>Actinomycetes</taxon>
        <taxon>Micromonosporales</taxon>
        <taxon>Micromonosporaceae</taxon>
        <taxon>Micromonospora</taxon>
    </lineage>
</organism>
<keyword evidence="4" id="KW-1185">Reference proteome</keyword>
<dbReference type="RefSeq" id="WP_204037336.1">
    <property type="nucleotide sequence ID" value="NZ_BOPC01000087.1"/>
</dbReference>
<feature type="compositionally biased region" description="Basic and acidic residues" evidence="1">
    <location>
        <begin position="1"/>
        <end position="13"/>
    </location>
</feature>
<comment type="caution">
    <text evidence="3">The sequence shown here is derived from an EMBL/GenBank/DDBJ whole genome shotgun (WGS) entry which is preliminary data.</text>
</comment>
<keyword evidence="2" id="KW-1133">Transmembrane helix</keyword>
<sequence length="70" mass="7662">MFSRDDNQTHRVESDDEPEQRRSSFGVRAAILAGLVVATTGGVAAVEFTEDPVRMIAETHSTCCPPITER</sequence>
<proteinExistence type="predicted"/>